<gene>
    <name evidence="2" type="ORF">ACFPIJ_35385</name>
</gene>
<accession>A0ABV9W3E1</accession>
<dbReference type="Gene3D" id="3.40.630.30">
    <property type="match status" value="1"/>
</dbReference>
<evidence type="ECO:0000259" key="1">
    <source>
        <dbReference type="PROSITE" id="PS51186"/>
    </source>
</evidence>
<dbReference type="RefSeq" id="WP_380121823.1">
    <property type="nucleotide sequence ID" value="NZ_JBHSIU010000046.1"/>
</dbReference>
<comment type="caution">
    <text evidence="2">The sequence shown here is derived from an EMBL/GenBank/DDBJ whole genome shotgun (WGS) entry which is preliminary data.</text>
</comment>
<dbReference type="EMBL" id="JBHSIU010000046">
    <property type="protein sequence ID" value="MFC5003103.1"/>
    <property type="molecule type" value="Genomic_DNA"/>
</dbReference>
<keyword evidence="3" id="KW-1185">Reference proteome</keyword>
<evidence type="ECO:0000313" key="3">
    <source>
        <dbReference type="Proteomes" id="UP001595912"/>
    </source>
</evidence>
<dbReference type="Pfam" id="PF00583">
    <property type="entry name" value="Acetyltransf_1"/>
    <property type="match status" value="1"/>
</dbReference>
<name>A0ABV9W3E1_9ACTN</name>
<reference evidence="3" key="1">
    <citation type="journal article" date="2019" name="Int. J. Syst. Evol. Microbiol.">
        <title>The Global Catalogue of Microorganisms (GCM) 10K type strain sequencing project: providing services to taxonomists for standard genome sequencing and annotation.</title>
        <authorList>
            <consortium name="The Broad Institute Genomics Platform"/>
            <consortium name="The Broad Institute Genome Sequencing Center for Infectious Disease"/>
            <person name="Wu L."/>
            <person name="Ma J."/>
        </authorList>
    </citation>
    <scope>NUCLEOTIDE SEQUENCE [LARGE SCALE GENOMIC DNA]</scope>
    <source>
        <strain evidence="3">CGMCC 4.7152</strain>
    </source>
</reference>
<evidence type="ECO:0000313" key="2">
    <source>
        <dbReference type="EMBL" id="MFC5003103.1"/>
    </source>
</evidence>
<dbReference type="InterPro" id="IPR016181">
    <property type="entry name" value="Acyl_CoA_acyltransferase"/>
</dbReference>
<protein>
    <submittedName>
        <fullName evidence="2">GNAT family N-acetyltransferase</fullName>
    </submittedName>
</protein>
<dbReference type="Proteomes" id="UP001595912">
    <property type="component" value="Unassembled WGS sequence"/>
</dbReference>
<dbReference type="PROSITE" id="PS51186">
    <property type="entry name" value="GNAT"/>
    <property type="match status" value="1"/>
</dbReference>
<proteinExistence type="predicted"/>
<sequence>MSLDARIQQSVVVNLSNRPAPVHVGPFVIGVDPTTANPNINYATPRPGAAITGADVADLVAAFRDADRVPRLEYVIGCAPELEPLLVGAGFEVEARHTYLCCRPETLQATATPEGYTLRAPDNDGERAALIGAQHDAFGGESVASAEDVARMRRAQDAGGVALMAVTGDDVCVGGAQGVPPSDGLSEVAGVAVRAPFRRRGLAGALTADLTGRLFGAGVEVAWLEAGGEDSWRVYTRVGYQPAGQRLYMALR</sequence>
<dbReference type="InterPro" id="IPR000182">
    <property type="entry name" value="GNAT_dom"/>
</dbReference>
<dbReference type="SUPFAM" id="SSF55729">
    <property type="entry name" value="Acyl-CoA N-acyltransferases (Nat)"/>
    <property type="match status" value="1"/>
</dbReference>
<feature type="domain" description="N-acetyltransferase" evidence="1">
    <location>
        <begin position="116"/>
        <end position="252"/>
    </location>
</feature>
<organism evidence="2 3">
    <name type="scientific">Dactylosporangium cerinum</name>
    <dbReference type="NCBI Taxonomy" id="1434730"/>
    <lineage>
        <taxon>Bacteria</taxon>
        <taxon>Bacillati</taxon>
        <taxon>Actinomycetota</taxon>
        <taxon>Actinomycetes</taxon>
        <taxon>Micromonosporales</taxon>
        <taxon>Micromonosporaceae</taxon>
        <taxon>Dactylosporangium</taxon>
    </lineage>
</organism>